<proteinExistence type="predicted"/>
<organism evidence="1">
    <name type="scientific">Diabrotica virgifera virgifera</name>
    <name type="common">western corn rootworm</name>
    <dbReference type="NCBI Taxonomy" id="50390"/>
    <lineage>
        <taxon>Eukaryota</taxon>
        <taxon>Metazoa</taxon>
        <taxon>Ecdysozoa</taxon>
        <taxon>Arthropoda</taxon>
        <taxon>Hexapoda</taxon>
        <taxon>Insecta</taxon>
        <taxon>Pterygota</taxon>
        <taxon>Neoptera</taxon>
        <taxon>Endopterygota</taxon>
        <taxon>Coleoptera</taxon>
        <taxon>Polyphaga</taxon>
        <taxon>Cucujiformia</taxon>
        <taxon>Chrysomeloidea</taxon>
        <taxon>Chrysomelidae</taxon>
        <taxon>Galerucinae</taxon>
        <taxon>Diabroticina</taxon>
        <taxon>Diabroticites</taxon>
        <taxon>Diabrotica</taxon>
    </lineage>
</organism>
<gene>
    <name evidence="1" type="primary">LOC114335792</name>
</gene>
<dbReference type="RefSeq" id="XP_028141883.1">
    <property type="nucleotide sequence ID" value="XM_028286082.1"/>
</dbReference>
<name>A0A6P7GAM4_DIAVI</name>
<sequence length="142" mass="16646">MALHGLSAVTNDDDDDAQYLPFICKIHTFEHSTKSYFNWYLLAMELQLKIKEEFVEVGHRYIENQLFTSLDHKELKNEQEADSSAMEVKVETKDEFAEDDQRCIETQPTTSLDLKDLNTEKCEDNLNLGKRSNRKVFFIDFI</sequence>
<accession>A0A6P7GAM4</accession>
<reference evidence="1" key="1">
    <citation type="submission" date="2025-08" db="UniProtKB">
        <authorList>
            <consortium name="RefSeq"/>
        </authorList>
    </citation>
    <scope>IDENTIFICATION</scope>
    <source>
        <tissue evidence="1">Whole insect</tissue>
    </source>
</reference>
<dbReference type="AlphaFoldDB" id="A0A6P7GAM4"/>
<dbReference type="InParanoid" id="A0A6P7GAM4"/>
<evidence type="ECO:0000313" key="1">
    <source>
        <dbReference type="RefSeq" id="XP_028141883.1"/>
    </source>
</evidence>
<protein>
    <submittedName>
        <fullName evidence="1">Uncharacterized protein LOC114335792</fullName>
    </submittedName>
</protein>